<evidence type="ECO:0000259" key="2">
    <source>
        <dbReference type="Pfam" id="PF03949"/>
    </source>
</evidence>
<dbReference type="InterPro" id="IPR036291">
    <property type="entry name" value="NAD(P)-bd_dom_sf"/>
</dbReference>
<dbReference type="Pfam" id="PF03949">
    <property type="entry name" value="Malic_M"/>
    <property type="match status" value="1"/>
</dbReference>
<dbReference type="PROSITE" id="PS00331">
    <property type="entry name" value="MALIC_ENZYMES"/>
    <property type="match status" value="1"/>
</dbReference>
<accession>A0ABM3B0A5</accession>
<sequence length="282" mass="31403">MDNSDENSIVKWGKMGASLNRLYKQQAIGCKPPFLVPFFGMFGYGGPIASMNLGSCVEVSSKTKQSKKVYKLRLAREALLGNSGSECSWNTDGGIRDPLDEEIKESPHGSFTKVYSSVVILNPVVRNLDISKLQCKLKDIYFPYIQFEDFQMKWAFKTLKHYRERFCMFNDDVQGTAGVALAGLLGTVRAQGRSLDDFPNHKIVVVGAGSAGLGVLSMAVQAVVRMTGNADTAAQNFFLLDKDVQFCTSFLAFFILFVRSLLCSFRYVMSFLLCNEDVDFMN</sequence>
<organism evidence="3 4">
    <name type="scientific">Gossypium hirsutum</name>
    <name type="common">Upland cotton</name>
    <name type="synonym">Gossypium mexicanum</name>
    <dbReference type="NCBI Taxonomy" id="3635"/>
    <lineage>
        <taxon>Eukaryota</taxon>
        <taxon>Viridiplantae</taxon>
        <taxon>Streptophyta</taxon>
        <taxon>Embryophyta</taxon>
        <taxon>Tracheophyta</taxon>
        <taxon>Spermatophyta</taxon>
        <taxon>Magnoliopsida</taxon>
        <taxon>eudicotyledons</taxon>
        <taxon>Gunneridae</taxon>
        <taxon>Pentapetalae</taxon>
        <taxon>rosids</taxon>
        <taxon>malvids</taxon>
        <taxon>Malvales</taxon>
        <taxon>Malvaceae</taxon>
        <taxon>Malvoideae</taxon>
        <taxon>Gossypium</taxon>
    </lineage>
</organism>
<dbReference type="Gene3D" id="3.40.50.10380">
    <property type="entry name" value="Malic enzyme, N-terminal domain"/>
    <property type="match status" value="1"/>
</dbReference>
<feature type="domain" description="Malic enzyme NAD-binding" evidence="2">
    <location>
        <begin position="173"/>
        <end position="242"/>
    </location>
</feature>
<dbReference type="PANTHER" id="PTHR23406">
    <property type="entry name" value="MALIC ENZYME-RELATED"/>
    <property type="match status" value="1"/>
</dbReference>
<evidence type="ECO:0000313" key="3">
    <source>
        <dbReference type="Proteomes" id="UP000818029"/>
    </source>
</evidence>
<keyword evidence="3" id="KW-1185">Reference proteome</keyword>
<dbReference type="SUPFAM" id="SSF51735">
    <property type="entry name" value="NAD(P)-binding Rossmann-fold domains"/>
    <property type="match status" value="1"/>
</dbReference>
<dbReference type="InterPro" id="IPR012302">
    <property type="entry name" value="Malic_NAD-bd"/>
</dbReference>
<dbReference type="Gene3D" id="3.40.50.720">
    <property type="entry name" value="NAD(P)-binding Rossmann-like Domain"/>
    <property type="match status" value="1"/>
</dbReference>
<feature type="transmembrane region" description="Helical" evidence="1">
    <location>
        <begin position="244"/>
        <end position="262"/>
    </location>
</feature>
<gene>
    <name evidence="4" type="primary">LOC107928711</name>
</gene>
<dbReference type="Proteomes" id="UP000818029">
    <property type="component" value="Chromosome D11"/>
</dbReference>
<dbReference type="InterPro" id="IPR037062">
    <property type="entry name" value="Malic_N_dom_sf"/>
</dbReference>
<proteinExistence type="predicted"/>
<dbReference type="GeneID" id="107928711"/>
<dbReference type="RefSeq" id="XP_040960480.1">
    <property type="nucleotide sequence ID" value="XM_041104546.1"/>
</dbReference>
<keyword evidence="1" id="KW-0812">Transmembrane</keyword>
<dbReference type="PRINTS" id="PR00072">
    <property type="entry name" value="MALOXRDTASE"/>
</dbReference>
<protein>
    <submittedName>
        <fullName evidence="4">Uncharacterized protein isoform X1</fullName>
    </submittedName>
</protein>
<dbReference type="PANTHER" id="PTHR23406:SF73">
    <property type="entry name" value="NAD-DEPENDENT MALIC ENZYME 2, MITOCHONDRIAL"/>
    <property type="match status" value="1"/>
</dbReference>
<evidence type="ECO:0000313" key="4">
    <source>
        <dbReference type="RefSeq" id="XP_040960480.1"/>
    </source>
</evidence>
<dbReference type="InterPro" id="IPR015884">
    <property type="entry name" value="Malic_enzyme_CS"/>
</dbReference>
<reference evidence="4" key="2">
    <citation type="submission" date="2025-08" db="UniProtKB">
        <authorList>
            <consortium name="RefSeq"/>
        </authorList>
    </citation>
    <scope>IDENTIFICATION</scope>
</reference>
<dbReference type="InterPro" id="IPR001891">
    <property type="entry name" value="Malic_OxRdtase"/>
</dbReference>
<dbReference type="SUPFAM" id="SSF53223">
    <property type="entry name" value="Aminoacid dehydrogenase-like, N-terminal domain"/>
    <property type="match status" value="1"/>
</dbReference>
<name>A0ABM3B0A5_GOSHI</name>
<feature type="transmembrane region" description="Helical" evidence="1">
    <location>
        <begin position="203"/>
        <end position="224"/>
    </location>
</feature>
<reference evidence="3" key="1">
    <citation type="journal article" date="2020" name="Nat. Genet.">
        <title>Genomic diversifications of five Gossypium allopolyploid species and their impact on cotton improvement.</title>
        <authorList>
            <person name="Chen Z.J."/>
            <person name="Sreedasyam A."/>
            <person name="Ando A."/>
            <person name="Song Q."/>
            <person name="De Santiago L.M."/>
            <person name="Hulse-Kemp A.M."/>
            <person name="Ding M."/>
            <person name="Ye W."/>
            <person name="Kirkbride R.C."/>
            <person name="Jenkins J."/>
            <person name="Plott C."/>
            <person name="Lovell J."/>
            <person name="Lin Y.M."/>
            <person name="Vaughn R."/>
            <person name="Liu B."/>
            <person name="Simpson S."/>
            <person name="Scheffler B.E."/>
            <person name="Wen L."/>
            <person name="Saski C.A."/>
            <person name="Grover C.E."/>
            <person name="Hu G."/>
            <person name="Conover J.L."/>
            <person name="Carlson J.W."/>
            <person name="Shu S."/>
            <person name="Boston L.B."/>
            <person name="Williams M."/>
            <person name="Peterson D.G."/>
            <person name="McGee K."/>
            <person name="Jones D.C."/>
            <person name="Wendel J.F."/>
            <person name="Stelly D.M."/>
            <person name="Grimwood J."/>
            <person name="Schmutz J."/>
        </authorList>
    </citation>
    <scope>NUCLEOTIDE SEQUENCE [LARGE SCALE GENOMIC DNA]</scope>
    <source>
        <strain evidence="3">cv. TM-1</strain>
    </source>
</reference>
<dbReference type="InterPro" id="IPR046346">
    <property type="entry name" value="Aminoacid_DH-like_N_sf"/>
</dbReference>
<evidence type="ECO:0000256" key="1">
    <source>
        <dbReference type="SAM" id="Phobius"/>
    </source>
</evidence>
<keyword evidence="1" id="KW-1133">Transmembrane helix</keyword>
<keyword evidence="1" id="KW-0472">Membrane</keyword>